<evidence type="ECO:0000313" key="1">
    <source>
        <dbReference type="EMBL" id="JAD86534.1"/>
    </source>
</evidence>
<dbReference type="AlphaFoldDB" id="A0A0A9DD67"/>
<accession>A0A0A9DD67</accession>
<reference evidence="1" key="1">
    <citation type="submission" date="2014-09" db="EMBL/GenBank/DDBJ databases">
        <authorList>
            <person name="Magalhaes I.L.F."/>
            <person name="Oliveira U."/>
            <person name="Santos F.R."/>
            <person name="Vidigal T.H.D.A."/>
            <person name="Brescovit A.D."/>
            <person name="Santos A.J."/>
        </authorList>
    </citation>
    <scope>NUCLEOTIDE SEQUENCE</scope>
    <source>
        <tissue evidence="1">Shoot tissue taken approximately 20 cm above the soil surface</tissue>
    </source>
</reference>
<name>A0A0A9DD67_ARUDO</name>
<sequence>MASNWWQDGDCQLMLDRRYDMLQSEFSLVDAKSDLRKSLALKEMHKSAGIVLSHWQSSSTGKIIHQHISKTTASS</sequence>
<organism evidence="1">
    <name type="scientific">Arundo donax</name>
    <name type="common">Giant reed</name>
    <name type="synonym">Donax arundinaceus</name>
    <dbReference type="NCBI Taxonomy" id="35708"/>
    <lineage>
        <taxon>Eukaryota</taxon>
        <taxon>Viridiplantae</taxon>
        <taxon>Streptophyta</taxon>
        <taxon>Embryophyta</taxon>
        <taxon>Tracheophyta</taxon>
        <taxon>Spermatophyta</taxon>
        <taxon>Magnoliopsida</taxon>
        <taxon>Liliopsida</taxon>
        <taxon>Poales</taxon>
        <taxon>Poaceae</taxon>
        <taxon>PACMAD clade</taxon>
        <taxon>Arundinoideae</taxon>
        <taxon>Arundineae</taxon>
        <taxon>Arundo</taxon>
    </lineage>
</organism>
<protein>
    <submittedName>
        <fullName evidence="1">Uncharacterized protein</fullName>
    </submittedName>
</protein>
<proteinExistence type="predicted"/>
<reference evidence="1" key="2">
    <citation type="journal article" date="2015" name="Data Brief">
        <title>Shoot transcriptome of the giant reed, Arundo donax.</title>
        <authorList>
            <person name="Barrero R.A."/>
            <person name="Guerrero F.D."/>
            <person name="Moolhuijzen P."/>
            <person name="Goolsby J.A."/>
            <person name="Tidwell J."/>
            <person name="Bellgard S.E."/>
            <person name="Bellgard M.I."/>
        </authorList>
    </citation>
    <scope>NUCLEOTIDE SEQUENCE</scope>
    <source>
        <tissue evidence="1">Shoot tissue taken approximately 20 cm above the soil surface</tissue>
    </source>
</reference>
<dbReference type="EMBL" id="GBRH01211361">
    <property type="protein sequence ID" value="JAD86534.1"/>
    <property type="molecule type" value="Transcribed_RNA"/>
</dbReference>